<keyword evidence="3" id="KW-0472">Membrane</keyword>
<name>A0A5B9MEG7_9BACT</name>
<evidence type="ECO:0000313" key="6">
    <source>
        <dbReference type="Proteomes" id="UP000321353"/>
    </source>
</evidence>
<dbReference type="Proteomes" id="UP000321353">
    <property type="component" value="Chromosome"/>
</dbReference>
<proteinExistence type="predicted"/>
<feature type="transmembrane region" description="Helical" evidence="3">
    <location>
        <begin position="742"/>
        <end position="763"/>
    </location>
</feature>
<dbReference type="RefSeq" id="WP_147867906.1">
    <property type="nucleotide sequence ID" value="NZ_CP036264.1"/>
</dbReference>
<keyword evidence="3" id="KW-1133">Transmembrane helix</keyword>
<reference evidence="5 6" key="1">
    <citation type="submission" date="2019-02" db="EMBL/GenBank/DDBJ databases">
        <title>Planctomycetal bacteria perform biofilm scaping via a novel small molecule.</title>
        <authorList>
            <person name="Jeske O."/>
            <person name="Boedeker C."/>
            <person name="Wiegand S."/>
            <person name="Breitling P."/>
            <person name="Kallscheuer N."/>
            <person name="Jogler M."/>
            <person name="Rohde M."/>
            <person name="Petersen J."/>
            <person name="Medema M.H."/>
            <person name="Surup F."/>
            <person name="Jogler C."/>
        </authorList>
    </citation>
    <scope>NUCLEOTIDE SEQUENCE [LARGE SCALE GENOMIC DNA]</scope>
    <source>
        <strain evidence="5 6">Mal15</strain>
    </source>
</reference>
<sequence length="934" mass="104605">MSLSVESSAPKPLLWCLVFVGSWLALSGFASAVVQLRASRWPTAEGVIRRCEVVPENDYYFVQLEYEFTVDGVVYTNDDVYLYSGIGGISVASETMGGETQAEAETIRSSYPVGKSVRVYYQPDNPGRSALIIDATGILVIAVFGLILAVIAFVPIKFPKLFQSTRERVENDDVDRWGATPVVFTAEVFQRLEQELSAREDADTSHAGSILNASEFEVIHWRPGQRVEIKRHDGGLLSRKPAYLVCIDWEKQSLIAGNEGETESIPFSAIDELRLGGLREIRSTGGKNSRSYEAWDVWLDAIVGARRIRLVSRSDFRDPDRAFCHALRPAAPLAVSLDRPLRWVGFDSHGKYRPPRFVSQIELVDVVPPADVPSTHSGDNPHAVDYGDTETPSDQDDSVPQNEWKSISKPAKTKVSMQQSDDSLHVGLPRQFRFSEVQGFGFAVLIGGFIAMISPAVFRDPEPGPRIFVAVLSLIPLVVLVHTVSQWARRGVIDVTKNRLTVTVRGLLRSKRRQWSIGELLTVCVVPSGKERDGMPIEELAVITVGGASHRYFKSFTNRELAWIAGSIRQFLAFPDPPAVTQSDPDKDVLEISRGLVRSQQQAMEDALDEMKQQAQRLNEGLRKRDAILETDEVNPVMPEVADEIVERMEQVSRADSATARAEFGLIDFDVWNPGKMIRYRNTTLDPRQNLINSLVSGFGYGIVFLFVVPFAVPILGAIVLIPIDMMGSRRWHFVVTDLMALGGGLLYWIATLILLATAWTYLKLAAAFAPREIELDWKKRRMTIRDAHREQSFSFQEIRRLNLREVKRPGAKRKHSMFRMEAQLPGHTVILLEADEADEIRGLATPEMPSQQRVRLLAKELAPHLDVPVHLAEPLTDRFNAVGYPGEARLTDVLRLWRNVDGGTRVRISLALAAILLFWIVRIVQRYQANVDV</sequence>
<feature type="domain" description="DUF3592" evidence="4">
    <location>
        <begin position="59"/>
        <end position="132"/>
    </location>
</feature>
<evidence type="ECO:0000256" key="1">
    <source>
        <dbReference type="SAM" id="Coils"/>
    </source>
</evidence>
<feature type="transmembrane region" description="Helical" evidence="3">
    <location>
        <begin position="698"/>
        <end position="722"/>
    </location>
</feature>
<gene>
    <name evidence="5" type="ORF">Mal15_24220</name>
</gene>
<keyword evidence="1" id="KW-0175">Coiled coil</keyword>
<evidence type="ECO:0000259" key="4">
    <source>
        <dbReference type="Pfam" id="PF12158"/>
    </source>
</evidence>
<feature type="transmembrane region" description="Helical" evidence="3">
    <location>
        <begin position="464"/>
        <end position="484"/>
    </location>
</feature>
<evidence type="ECO:0000256" key="3">
    <source>
        <dbReference type="SAM" id="Phobius"/>
    </source>
</evidence>
<feature type="coiled-coil region" evidence="1">
    <location>
        <begin position="597"/>
        <end position="625"/>
    </location>
</feature>
<evidence type="ECO:0000256" key="2">
    <source>
        <dbReference type="SAM" id="MobiDB-lite"/>
    </source>
</evidence>
<feature type="transmembrane region" description="Helical" evidence="3">
    <location>
        <begin position="907"/>
        <end position="925"/>
    </location>
</feature>
<feature type="region of interest" description="Disordered" evidence="2">
    <location>
        <begin position="369"/>
        <end position="418"/>
    </location>
</feature>
<evidence type="ECO:0000313" key="5">
    <source>
        <dbReference type="EMBL" id="QEF98370.1"/>
    </source>
</evidence>
<accession>A0A5B9MEG7</accession>
<dbReference type="AlphaFoldDB" id="A0A5B9MEG7"/>
<feature type="transmembrane region" description="Helical" evidence="3">
    <location>
        <begin position="130"/>
        <end position="156"/>
    </location>
</feature>
<keyword evidence="3" id="KW-0812">Transmembrane</keyword>
<dbReference type="Pfam" id="PF12158">
    <property type="entry name" value="DUF3592"/>
    <property type="match status" value="1"/>
</dbReference>
<keyword evidence="6" id="KW-1185">Reference proteome</keyword>
<feature type="compositionally biased region" description="Acidic residues" evidence="2">
    <location>
        <begin position="387"/>
        <end position="397"/>
    </location>
</feature>
<dbReference type="KEGG" id="smam:Mal15_24220"/>
<protein>
    <recommendedName>
        <fullName evidence="4">DUF3592 domain-containing protein</fullName>
    </recommendedName>
</protein>
<organism evidence="5 6">
    <name type="scientific">Stieleria maiorica</name>
    <dbReference type="NCBI Taxonomy" id="2795974"/>
    <lineage>
        <taxon>Bacteria</taxon>
        <taxon>Pseudomonadati</taxon>
        <taxon>Planctomycetota</taxon>
        <taxon>Planctomycetia</taxon>
        <taxon>Pirellulales</taxon>
        <taxon>Pirellulaceae</taxon>
        <taxon>Stieleria</taxon>
    </lineage>
</organism>
<dbReference type="EMBL" id="CP036264">
    <property type="protein sequence ID" value="QEF98370.1"/>
    <property type="molecule type" value="Genomic_DNA"/>
</dbReference>
<dbReference type="InterPro" id="IPR021994">
    <property type="entry name" value="DUF3592"/>
</dbReference>
<feature type="transmembrane region" description="Helical" evidence="3">
    <location>
        <begin position="439"/>
        <end position="458"/>
    </location>
</feature>